<feature type="coiled-coil region" evidence="1">
    <location>
        <begin position="392"/>
        <end position="461"/>
    </location>
</feature>
<protein>
    <submittedName>
        <fullName evidence="4">Dynein regulatory complex protein 10</fullName>
    </submittedName>
</protein>
<name>A0A9P1GAF5_9DINO</name>
<accession>A0A9P1GAF5</accession>
<reference evidence="2" key="1">
    <citation type="submission" date="2022-10" db="EMBL/GenBank/DDBJ databases">
        <authorList>
            <person name="Chen Y."/>
            <person name="Dougan E. K."/>
            <person name="Chan C."/>
            <person name="Rhodes N."/>
            <person name="Thang M."/>
        </authorList>
    </citation>
    <scope>NUCLEOTIDE SEQUENCE</scope>
</reference>
<gene>
    <name evidence="2" type="ORF">C1SCF055_LOCUS31768</name>
</gene>
<proteinExistence type="predicted"/>
<dbReference type="OrthoDB" id="444531at2759"/>
<comment type="caution">
    <text evidence="2">The sequence shown here is derived from an EMBL/GenBank/DDBJ whole genome shotgun (WGS) entry which is preliminary data.</text>
</comment>
<keyword evidence="1" id="KW-0175">Coiled coil</keyword>
<dbReference type="AlphaFoldDB" id="A0A9P1GAF5"/>
<dbReference type="Proteomes" id="UP001152797">
    <property type="component" value="Unassembled WGS sequence"/>
</dbReference>
<evidence type="ECO:0000313" key="5">
    <source>
        <dbReference type="Proteomes" id="UP001152797"/>
    </source>
</evidence>
<keyword evidence="5" id="KW-1185">Reference proteome</keyword>
<dbReference type="EMBL" id="CAMXCT010003762">
    <property type="protein sequence ID" value="CAI4006099.1"/>
    <property type="molecule type" value="Genomic_DNA"/>
</dbReference>
<sequence length="483" mass="56883">MVVADVNLQQPQGERSDELLEKYRCIITRLRLDIRFLIHSLAEFSEPPETDEWEPLAAEAERQLQDFAAMAMKERLPSVATIVSMLNLRDSLLMAMIDSILYWQAVLHLELRRETPPEGMARLQEQVKMMATKMDKLPELYVLPHFPKVTDCGPYTYDKSQHAMGNDVVSEPSTLPGRFRTLFIEMHSMEKHLRRMKFGASVKWKPNSHVRSEDLRKEITVLFDKFSKLDHELQTSKAQRHTPWDQRIEQLNTKIQEKELTHSQLLHSKHKLESELTFLRADHNNVQKELQELKERNQKVTNENLPRLEKIKVLLKETWSEVDSLTADAAMLSAMFRQQVVEYESAVTVRDAVFSELSKVQNELREKNTKTVYKEKELQKKETLYQRTVDARRDILESYQRQKTAIKEVEERHEIQNEVWLDLQAEAEQRDDYIKDLRSQINAANKKIDLLEQQKKLYMQEFRKKVGKPCGMLLEQLKRKTNS</sequence>
<evidence type="ECO:0000256" key="1">
    <source>
        <dbReference type="SAM" id="Coils"/>
    </source>
</evidence>
<feature type="coiled-coil region" evidence="1">
    <location>
        <begin position="269"/>
        <end position="303"/>
    </location>
</feature>
<organism evidence="2">
    <name type="scientific">Cladocopium goreaui</name>
    <dbReference type="NCBI Taxonomy" id="2562237"/>
    <lineage>
        <taxon>Eukaryota</taxon>
        <taxon>Sar</taxon>
        <taxon>Alveolata</taxon>
        <taxon>Dinophyceae</taxon>
        <taxon>Suessiales</taxon>
        <taxon>Symbiodiniaceae</taxon>
        <taxon>Cladocopium</taxon>
    </lineage>
</organism>
<dbReference type="EMBL" id="CAMXCT020003762">
    <property type="protein sequence ID" value="CAL1159474.1"/>
    <property type="molecule type" value="Genomic_DNA"/>
</dbReference>
<evidence type="ECO:0000313" key="4">
    <source>
        <dbReference type="EMBL" id="CAL4793411.1"/>
    </source>
</evidence>
<evidence type="ECO:0000313" key="3">
    <source>
        <dbReference type="EMBL" id="CAL1159474.1"/>
    </source>
</evidence>
<evidence type="ECO:0000313" key="2">
    <source>
        <dbReference type="EMBL" id="CAI4006099.1"/>
    </source>
</evidence>
<dbReference type="EMBL" id="CAMXCT030003762">
    <property type="protein sequence ID" value="CAL4793411.1"/>
    <property type="molecule type" value="Genomic_DNA"/>
</dbReference>
<reference evidence="3" key="2">
    <citation type="submission" date="2024-04" db="EMBL/GenBank/DDBJ databases">
        <authorList>
            <person name="Chen Y."/>
            <person name="Shah S."/>
            <person name="Dougan E. K."/>
            <person name="Thang M."/>
            <person name="Chan C."/>
        </authorList>
    </citation>
    <scope>NUCLEOTIDE SEQUENCE [LARGE SCALE GENOMIC DNA]</scope>
</reference>